<dbReference type="EMBL" id="JBHRZG010000001">
    <property type="protein sequence ID" value="MFC3831423.1"/>
    <property type="molecule type" value="Genomic_DNA"/>
</dbReference>
<dbReference type="Proteomes" id="UP001595803">
    <property type="component" value="Unassembled WGS sequence"/>
</dbReference>
<keyword evidence="5" id="KW-1185">Reference proteome</keyword>
<dbReference type="InterPro" id="IPR016181">
    <property type="entry name" value="Acyl_CoA_acyltransferase"/>
</dbReference>
<dbReference type="GO" id="GO:0016746">
    <property type="term" value="F:acyltransferase activity"/>
    <property type="evidence" value="ECO:0007669"/>
    <property type="project" value="UniProtKB-KW"/>
</dbReference>
<dbReference type="Gene3D" id="3.40.630.30">
    <property type="match status" value="1"/>
</dbReference>
<dbReference type="InterPro" id="IPR000182">
    <property type="entry name" value="GNAT_dom"/>
</dbReference>
<dbReference type="PANTHER" id="PTHR43877">
    <property type="entry name" value="AMINOALKYLPHOSPHONATE N-ACETYLTRANSFERASE-RELATED-RELATED"/>
    <property type="match status" value="1"/>
</dbReference>
<dbReference type="PROSITE" id="PS51186">
    <property type="entry name" value="GNAT"/>
    <property type="match status" value="1"/>
</dbReference>
<reference evidence="5" key="1">
    <citation type="journal article" date="2019" name="Int. J. Syst. Evol. Microbiol.">
        <title>The Global Catalogue of Microorganisms (GCM) 10K type strain sequencing project: providing services to taxonomists for standard genome sequencing and annotation.</title>
        <authorList>
            <consortium name="The Broad Institute Genomics Platform"/>
            <consortium name="The Broad Institute Genome Sequencing Center for Infectious Disease"/>
            <person name="Wu L."/>
            <person name="Ma J."/>
        </authorList>
    </citation>
    <scope>NUCLEOTIDE SEQUENCE [LARGE SCALE GENOMIC DNA]</scope>
    <source>
        <strain evidence="5">CCTCC AB 2017081</strain>
    </source>
</reference>
<evidence type="ECO:0000313" key="5">
    <source>
        <dbReference type="Proteomes" id="UP001595803"/>
    </source>
</evidence>
<name>A0ABV7Z2U3_9DEIO</name>
<dbReference type="CDD" id="cd04301">
    <property type="entry name" value="NAT_SF"/>
    <property type="match status" value="1"/>
</dbReference>
<gene>
    <name evidence="4" type="ORF">ACFOSB_00925</name>
</gene>
<dbReference type="RefSeq" id="WP_322473113.1">
    <property type="nucleotide sequence ID" value="NZ_JBHRZG010000001.1"/>
</dbReference>
<proteinExistence type="predicted"/>
<evidence type="ECO:0000313" key="4">
    <source>
        <dbReference type="EMBL" id="MFC3831423.1"/>
    </source>
</evidence>
<feature type="domain" description="N-acetyltransferase" evidence="3">
    <location>
        <begin position="3"/>
        <end position="166"/>
    </location>
</feature>
<accession>A0ABV7Z2U3</accession>
<keyword evidence="1 4" id="KW-0808">Transferase</keyword>
<evidence type="ECO:0000256" key="2">
    <source>
        <dbReference type="ARBA" id="ARBA00023315"/>
    </source>
</evidence>
<protein>
    <submittedName>
        <fullName evidence="4">GNAT family N-acetyltransferase</fullName>
        <ecNumber evidence="4">2.3.-.-</ecNumber>
    </submittedName>
</protein>
<dbReference type="Pfam" id="PF00583">
    <property type="entry name" value="Acetyltransf_1"/>
    <property type="match status" value="1"/>
</dbReference>
<dbReference type="SUPFAM" id="SSF55729">
    <property type="entry name" value="Acyl-CoA N-acyltransferases (Nat)"/>
    <property type="match status" value="1"/>
</dbReference>
<comment type="caution">
    <text evidence="4">The sequence shown here is derived from an EMBL/GenBank/DDBJ whole genome shotgun (WGS) entry which is preliminary data.</text>
</comment>
<dbReference type="EC" id="2.3.-.-" evidence="4"/>
<evidence type="ECO:0000256" key="1">
    <source>
        <dbReference type="ARBA" id="ARBA00022679"/>
    </source>
</evidence>
<sequence>MAVTIRPATPADAPGIAHIHVTSWRETYAGLIPDDFLNRMTSDDMRARREANWQRTIADHLEDVWIAVQEGRVVAFASAGPPRDHPGHDAELTTLYCLQASQGHGTGRALLAAVTQAVADRGARNLALWVLDVNPTRQWYARQGAREAGSKTDGPLTEIRMVWDDLSPLLSRLP</sequence>
<keyword evidence="2 4" id="KW-0012">Acyltransferase</keyword>
<organism evidence="4 5">
    <name type="scientific">Deinococcus rufus</name>
    <dbReference type="NCBI Taxonomy" id="2136097"/>
    <lineage>
        <taxon>Bacteria</taxon>
        <taxon>Thermotogati</taxon>
        <taxon>Deinococcota</taxon>
        <taxon>Deinococci</taxon>
        <taxon>Deinococcales</taxon>
        <taxon>Deinococcaceae</taxon>
        <taxon>Deinococcus</taxon>
    </lineage>
</organism>
<evidence type="ECO:0000259" key="3">
    <source>
        <dbReference type="PROSITE" id="PS51186"/>
    </source>
</evidence>
<dbReference type="InterPro" id="IPR050832">
    <property type="entry name" value="Bact_Acetyltransf"/>
</dbReference>